<proteinExistence type="predicted"/>
<reference evidence="2" key="1">
    <citation type="submission" date="2016-01" db="EMBL/GenBank/DDBJ databases">
        <authorList>
            <person name="Mitreva M."/>
            <person name="Pepin K.H."/>
            <person name="Mihindukulasuriya K.A."/>
            <person name="Fulton R."/>
            <person name="Fronick C."/>
            <person name="O'Laughlin M."/>
            <person name="Miner T."/>
            <person name="Herter B."/>
            <person name="Rosa B.A."/>
            <person name="Cordes M."/>
            <person name="Tomlinson C."/>
            <person name="Wollam A."/>
            <person name="Palsikar V.B."/>
            <person name="Mardis E.R."/>
            <person name="Wilson R.K."/>
        </authorList>
    </citation>
    <scope>NUCLEOTIDE SEQUENCE [LARGE SCALE GENOMIC DNA]</scope>
    <source>
        <strain evidence="2">KA00683</strain>
    </source>
</reference>
<sequence length="43" mass="4947">MALSFARENFHSTAAKTTEVYTYSLIQMRSLKIHARSPKDFPT</sequence>
<dbReference type="AlphaFoldDB" id="A0A134BCI7"/>
<keyword evidence="2" id="KW-1185">Reference proteome</keyword>
<organism evidence="1 2">
    <name type="scientific">Porphyromonas somerae</name>
    <dbReference type="NCBI Taxonomy" id="322095"/>
    <lineage>
        <taxon>Bacteria</taxon>
        <taxon>Pseudomonadati</taxon>
        <taxon>Bacteroidota</taxon>
        <taxon>Bacteroidia</taxon>
        <taxon>Bacteroidales</taxon>
        <taxon>Porphyromonadaceae</taxon>
        <taxon>Porphyromonas</taxon>
    </lineage>
</organism>
<evidence type="ECO:0000313" key="1">
    <source>
        <dbReference type="EMBL" id="KXB77662.1"/>
    </source>
</evidence>
<dbReference type="PATRIC" id="fig|322095.3.peg.414"/>
<dbReference type="STRING" id="322095.HMPREF3185_00419"/>
<protein>
    <submittedName>
        <fullName evidence="1">Uncharacterized protein</fullName>
    </submittedName>
</protein>
<name>A0A134BCI7_9PORP</name>
<comment type="caution">
    <text evidence="1">The sequence shown here is derived from an EMBL/GenBank/DDBJ whole genome shotgun (WGS) entry which is preliminary data.</text>
</comment>
<dbReference type="Proteomes" id="UP000070224">
    <property type="component" value="Unassembled WGS sequence"/>
</dbReference>
<accession>A0A134BCI7</accession>
<gene>
    <name evidence="1" type="ORF">HMPREF3185_00419</name>
</gene>
<evidence type="ECO:0000313" key="2">
    <source>
        <dbReference type="Proteomes" id="UP000070224"/>
    </source>
</evidence>
<dbReference type="EMBL" id="LSDK01000030">
    <property type="protein sequence ID" value="KXB77662.1"/>
    <property type="molecule type" value="Genomic_DNA"/>
</dbReference>